<gene>
    <name evidence="1" type="ORF">TU35_008100</name>
</gene>
<evidence type="ECO:0000313" key="2">
    <source>
        <dbReference type="Proteomes" id="UP000033636"/>
    </source>
</evidence>
<name>A0ACC6V2L3_9CREN</name>
<dbReference type="Proteomes" id="UP000033636">
    <property type="component" value="Unassembled WGS sequence"/>
</dbReference>
<evidence type="ECO:0000313" key="1">
    <source>
        <dbReference type="EMBL" id="MFB6491178.1"/>
    </source>
</evidence>
<sequence length="110" mass="12447">MELNEVVTDVVDLSPPLKRLLLDGDAKVELELPISLLNINISKNTKIIVNIDKNKDDNYKEKYTVYMWGILYHKGGESIYISIGGLILKINKDLPFNIGDKLYIGLKIIS</sequence>
<organism evidence="1 2">
    <name type="scientific">Thermoproteus sp. AZ2</name>
    <dbReference type="NCBI Taxonomy" id="1609232"/>
    <lineage>
        <taxon>Archaea</taxon>
        <taxon>Thermoproteota</taxon>
        <taxon>Thermoprotei</taxon>
        <taxon>Thermoproteales</taxon>
        <taxon>Thermoproteaceae</taxon>
        <taxon>Thermoproteus</taxon>
    </lineage>
</organism>
<keyword evidence="1" id="KW-0240">DNA-directed RNA polymerase</keyword>
<protein>
    <submittedName>
        <fullName evidence="1">DNA-directed RNA polymerase</fullName>
    </submittedName>
</protein>
<proteinExistence type="predicted"/>
<accession>A0ACC6V2L3</accession>
<comment type="caution">
    <text evidence="1">The sequence shown here is derived from an EMBL/GenBank/DDBJ whole genome shotgun (WGS) entry which is preliminary data.</text>
</comment>
<reference evidence="1" key="1">
    <citation type="submission" date="2024-07" db="EMBL/GenBank/DDBJ databases">
        <title>Metagenome and Metagenome-Assembled Genomes of Archaea from a hot spring from the geothermal field of Los Azufres, Mexico.</title>
        <authorList>
            <person name="Marin-Paredes R."/>
            <person name="Martinez-Romero E."/>
            <person name="Servin-Garciduenas L.E."/>
        </authorList>
    </citation>
    <scope>NUCLEOTIDE SEQUENCE</scope>
</reference>
<keyword evidence="1" id="KW-0804">Transcription</keyword>
<dbReference type="EMBL" id="JZWT02000023">
    <property type="protein sequence ID" value="MFB6491178.1"/>
    <property type="molecule type" value="Genomic_DNA"/>
</dbReference>